<keyword evidence="17" id="KW-0131">Cell cycle</keyword>
<comment type="similarity">
    <text evidence="11">Belongs to the SEDS family. FtsW subfamily.</text>
</comment>
<gene>
    <name evidence="17" type="ORF">E5162_06560</name>
</gene>
<feature type="transmembrane region" description="Helical" evidence="16">
    <location>
        <begin position="172"/>
        <end position="192"/>
    </location>
</feature>
<feature type="transmembrane region" description="Helical" evidence="16">
    <location>
        <begin position="55"/>
        <end position="77"/>
    </location>
</feature>
<keyword evidence="17" id="KW-0132">Cell division</keyword>
<dbReference type="OrthoDB" id="9768187at2"/>
<feature type="transmembrane region" description="Helical" evidence="16">
    <location>
        <begin position="306"/>
        <end position="327"/>
    </location>
</feature>
<keyword evidence="7 16" id="KW-1133">Transmembrane helix</keyword>
<evidence type="ECO:0000256" key="16">
    <source>
        <dbReference type="SAM" id="Phobius"/>
    </source>
</evidence>
<evidence type="ECO:0000256" key="13">
    <source>
        <dbReference type="ARBA" id="ARBA00041418"/>
    </source>
</evidence>
<feature type="transmembrane region" description="Helical" evidence="16">
    <location>
        <begin position="339"/>
        <end position="361"/>
    </location>
</feature>
<keyword evidence="8 16" id="KW-0472">Membrane</keyword>
<keyword evidence="5" id="KW-0133">Cell shape</keyword>
<comment type="caution">
    <text evidence="17">The sequence shown here is derived from an EMBL/GenBank/DDBJ whole genome shotgun (WGS) entry which is preliminary data.</text>
</comment>
<protein>
    <recommendedName>
        <fullName evidence="12">Probable peptidoglycan glycosyltransferase FtsW</fullName>
        <ecNumber evidence="14">2.4.99.28</ecNumber>
    </recommendedName>
    <alternativeName>
        <fullName evidence="13">Cell division protein FtsW</fullName>
    </alternativeName>
    <alternativeName>
        <fullName evidence="10">Cell wall polymerase</fullName>
    </alternativeName>
    <alternativeName>
        <fullName evidence="9">Peptidoglycan polymerase</fullName>
    </alternativeName>
</protein>
<dbReference type="PANTHER" id="PTHR30474:SF2">
    <property type="entry name" value="PEPTIDOGLYCAN GLYCOSYLTRANSFERASE FTSW-RELATED"/>
    <property type="match status" value="1"/>
</dbReference>
<evidence type="ECO:0000256" key="11">
    <source>
        <dbReference type="ARBA" id="ARBA00038053"/>
    </source>
</evidence>
<evidence type="ECO:0000256" key="9">
    <source>
        <dbReference type="ARBA" id="ARBA00032370"/>
    </source>
</evidence>
<evidence type="ECO:0000256" key="7">
    <source>
        <dbReference type="ARBA" id="ARBA00022989"/>
    </source>
</evidence>
<feature type="transmembrane region" description="Helical" evidence="16">
    <location>
        <begin position="144"/>
        <end position="165"/>
    </location>
</feature>
<evidence type="ECO:0000256" key="5">
    <source>
        <dbReference type="ARBA" id="ARBA00022960"/>
    </source>
</evidence>
<proteinExistence type="inferred from homology"/>
<sequence length="372" mass="39427">MIAASRLRVAALWRGLDRTLIFIVLSLIGVGLTLSLAAGPAAAERLALDDPFYFLTRHAAFAVAGIVLLIGTSALSITGVRRIAGLALIGSLGLMALLPLIGNEINGAIRWIRFGSFGLQPSEFLKPAFIVIIAWLFAEESRGAPVPGRLIALLIYAVSVGLLIIQPDFGQTILLSVIFGAMLFAAGLPWIYTAGLGVAGGGLLMIAYFSLDHVQARIAAFLAPQAEWAQTERARQAFAEGGLFGVGPGEGEIKRLLPEANTDFVFSVAAEEFGLLASLAIIGLFAILFAQAWTRALRLTDHFAQLATAGLALLFGFQALINIAVNLNLIPPKGMTLPFISYGGSSMLALCFSAGLMLALTRHRPGAYEHRS</sequence>
<evidence type="ECO:0000313" key="17">
    <source>
        <dbReference type="EMBL" id="TGY92734.1"/>
    </source>
</evidence>
<keyword evidence="18" id="KW-1185">Reference proteome</keyword>
<evidence type="ECO:0000256" key="4">
    <source>
        <dbReference type="ARBA" id="ARBA00022692"/>
    </source>
</evidence>
<dbReference type="EC" id="2.4.99.28" evidence="14"/>
<evidence type="ECO:0000256" key="1">
    <source>
        <dbReference type="ARBA" id="ARBA00004141"/>
    </source>
</evidence>
<comment type="subcellular location">
    <subcellularLocation>
        <location evidence="1">Membrane</location>
        <topology evidence="1">Multi-pass membrane protein</topology>
    </subcellularLocation>
</comment>
<dbReference type="GO" id="GO:0008955">
    <property type="term" value="F:peptidoglycan glycosyltransferase activity"/>
    <property type="evidence" value="ECO:0007669"/>
    <property type="project" value="UniProtKB-EC"/>
</dbReference>
<dbReference type="EMBL" id="SRXV01000002">
    <property type="protein sequence ID" value="TGY92734.1"/>
    <property type="molecule type" value="Genomic_DNA"/>
</dbReference>
<evidence type="ECO:0000313" key="18">
    <source>
        <dbReference type="Proteomes" id="UP000305451"/>
    </source>
</evidence>
<evidence type="ECO:0000256" key="8">
    <source>
        <dbReference type="ARBA" id="ARBA00023136"/>
    </source>
</evidence>
<comment type="catalytic activity">
    <reaction evidence="15">
        <text>[GlcNAc-(1-&gt;4)-Mur2Ac(oyl-L-Ala-gamma-D-Glu-L-Lys-D-Ala-D-Ala)](n)-di-trans,octa-cis-undecaprenyl diphosphate + beta-D-GlcNAc-(1-&gt;4)-Mur2Ac(oyl-L-Ala-gamma-D-Glu-L-Lys-D-Ala-D-Ala)-di-trans,octa-cis-undecaprenyl diphosphate = [GlcNAc-(1-&gt;4)-Mur2Ac(oyl-L-Ala-gamma-D-Glu-L-Lys-D-Ala-D-Ala)](n+1)-di-trans,octa-cis-undecaprenyl diphosphate + di-trans,octa-cis-undecaprenyl diphosphate + H(+)</text>
        <dbReference type="Rhea" id="RHEA:23708"/>
        <dbReference type="Rhea" id="RHEA-COMP:9602"/>
        <dbReference type="Rhea" id="RHEA-COMP:9603"/>
        <dbReference type="ChEBI" id="CHEBI:15378"/>
        <dbReference type="ChEBI" id="CHEBI:58405"/>
        <dbReference type="ChEBI" id="CHEBI:60033"/>
        <dbReference type="ChEBI" id="CHEBI:78435"/>
        <dbReference type="EC" id="2.4.99.28"/>
    </reaction>
</comment>
<dbReference type="Proteomes" id="UP000305451">
    <property type="component" value="Unassembled WGS sequence"/>
</dbReference>
<feature type="transmembrane region" description="Helical" evidence="16">
    <location>
        <begin position="83"/>
        <end position="102"/>
    </location>
</feature>
<dbReference type="GO" id="GO:0009252">
    <property type="term" value="P:peptidoglycan biosynthetic process"/>
    <property type="evidence" value="ECO:0007669"/>
    <property type="project" value="UniProtKB-KW"/>
</dbReference>
<dbReference type="Pfam" id="PF01098">
    <property type="entry name" value="FTSW_RODA_SPOVE"/>
    <property type="match status" value="1"/>
</dbReference>
<evidence type="ECO:0000256" key="2">
    <source>
        <dbReference type="ARBA" id="ARBA00022676"/>
    </source>
</evidence>
<feature type="transmembrane region" description="Helical" evidence="16">
    <location>
        <begin position="273"/>
        <end position="294"/>
    </location>
</feature>
<name>A0A4S2H9Z9_9PROT</name>
<dbReference type="RefSeq" id="WP_135944183.1">
    <property type="nucleotide sequence ID" value="NZ_BMEI01000002.1"/>
</dbReference>
<dbReference type="GO" id="GO:0005886">
    <property type="term" value="C:plasma membrane"/>
    <property type="evidence" value="ECO:0007669"/>
    <property type="project" value="TreeGrafter"/>
</dbReference>
<reference evidence="17 18" key="1">
    <citation type="journal article" date="2013" name="Int. J. Syst. Evol. Microbiol.">
        <title>Marinicauda pacifica gen. nov., sp. nov., a prosthecate alphaproteobacterium of the family Hyphomonadaceae isolated from deep seawater.</title>
        <authorList>
            <person name="Zhang X.Y."/>
            <person name="Li G.W."/>
            <person name="Wang C.S."/>
            <person name="Zhang Y.J."/>
            <person name="Xu X.W."/>
            <person name="Li H."/>
            <person name="Liu A."/>
            <person name="Liu C."/>
            <person name="Xie B.B."/>
            <person name="Qin Q.L."/>
            <person name="Xu Z."/>
            <person name="Chen X.L."/>
            <person name="Zhou B.C."/>
            <person name="Zhang Y.Z."/>
        </authorList>
    </citation>
    <scope>NUCLEOTIDE SEQUENCE [LARGE SCALE GENOMIC DNA]</scope>
    <source>
        <strain evidence="17 18">P-1 km-3</strain>
    </source>
</reference>
<keyword evidence="6" id="KW-0573">Peptidoglycan synthesis</keyword>
<evidence type="ECO:0000256" key="15">
    <source>
        <dbReference type="ARBA" id="ARBA00049902"/>
    </source>
</evidence>
<accession>A0A4S2H9Z9</accession>
<evidence type="ECO:0000256" key="6">
    <source>
        <dbReference type="ARBA" id="ARBA00022984"/>
    </source>
</evidence>
<dbReference type="GO" id="GO:0008360">
    <property type="term" value="P:regulation of cell shape"/>
    <property type="evidence" value="ECO:0007669"/>
    <property type="project" value="UniProtKB-KW"/>
</dbReference>
<evidence type="ECO:0000256" key="10">
    <source>
        <dbReference type="ARBA" id="ARBA00033270"/>
    </source>
</evidence>
<dbReference type="InterPro" id="IPR001182">
    <property type="entry name" value="FtsW/RodA"/>
</dbReference>
<dbReference type="AlphaFoldDB" id="A0A4S2H9Z9"/>
<dbReference type="GO" id="GO:0051301">
    <property type="term" value="P:cell division"/>
    <property type="evidence" value="ECO:0007669"/>
    <property type="project" value="UniProtKB-KW"/>
</dbReference>
<dbReference type="GO" id="GO:0032153">
    <property type="term" value="C:cell division site"/>
    <property type="evidence" value="ECO:0007669"/>
    <property type="project" value="TreeGrafter"/>
</dbReference>
<organism evidence="17 18">
    <name type="scientific">Marinicauda pacifica</name>
    <dbReference type="NCBI Taxonomy" id="1133559"/>
    <lineage>
        <taxon>Bacteria</taxon>
        <taxon>Pseudomonadati</taxon>
        <taxon>Pseudomonadota</taxon>
        <taxon>Alphaproteobacteria</taxon>
        <taxon>Maricaulales</taxon>
        <taxon>Maricaulaceae</taxon>
        <taxon>Marinicauda</taxon>
    </lineage>
</organism>
<evidence type="ECO:0000256" key="3">
    <source>
        <dbReference type="ARBA" id="ARBA00022679"/>
    </source>
</evidence>
<dbReference type="PANTHER" id="PTHR30474">
    <property type="entry name" value="CELL CYCLE PROTEIN"/>
    <property type="match status" value="1"/>
</dbReference>
<keyword evidence="3" id="KW-0808">Transferase</keyword>
<keyword evidence="2" id="KW-0328">Glycosyltransferase</keyword>
<dbReference type="GO" id="GO:0015648">
    <property type="term" value="F:lipid-linked peptidoglycan transporter activity"/>
    <property type="evidence" value="ECO:0007669"/>
    <property type="project" value="TreeGrafter"/>
</dbReference>
<keyword evidence="4 16" id="KW-0812">Transmembrane</keyword>
<evidence type="ECO:0000256" key="12">
    <source>
        <dbReference type="ARBA" id="ARBA00041185"/>
    </source>
</evidence>
<feature type="transmembrane region" description="Helical" evidence="16">
    <location>
        <begin position="20"/>
        <end position="43"/>
    </location>
</feature>
<evidence type="ECO:0000256" key="14">
    <source>
        <dbReference type="ARBA" id="ARBA00044770"/>
    </source>
</evidence>